<sequence length="69" mass="7892">MDAPQNPQPVCAQEALDLLNCTVESPYDKEKCQRLLESLRQCVLNKKVKKFSLAEQSIWKPEGSNEKRS</sequence>
<dbReference type="PROSITE" id="PS51808">
    <property type="entry name" value="CHCH"/>
    <property type="match status" value="1"/>
</dbReference>
<dbReference type="SUPFAM" id="SSF47072">
    <property type="entry name" value="Cysteine alpha-hairpin motif"/>
    <property type="match status" value="1"/>
</dbReference>
<comment type="caution">
    <text evidence="1">The sequence shown here is derived from an EMBL/GenBank/DDBJ whole genome shotgun (WGS) entry which is preliminary data.</text>
</comment>
<organism evidence="1 2">
    <name type="scientific">Datura stramonium</name>
    <name type="common">Jimsonweed</name>
    <name type="synonym">Common thornapple</name>
    <dbReference type="NCBI Taxonomy" id="4076"/>
    <lineage>
        <taxon>Eukaryota</taxon>
        <taxon>Viridiplantae</taxon>
        <taxon>Streptophyta</taxon>
        <taxon>Embryophyta</taxon>
        <taxon>Tracheophyta</taxon>
        <taxon>Spermatophyta</taxon>
        <taxon>Magnoliopsida</taxon>
        <taxon>eudicotyledons</taxon>
        <taxon>Gunneridae</taxon>
        <taxon>Pentapetalae</taxon>
        <taxon>asterids</taxon>
        <taxon>lamiids</taxon>
        <taxon>Solanales</taxon>
        <taxon>Solanaceae</taxon>
        <taxon>Solanoideae</taxon>
        <taxon>Datureae</taxon>
        <taxon>Datura</taxon>
    </lineage>
</organism>
<evidence type="ECO:0008006" key="3">
    <source>
        <dbReference type="Google" id="ProtNLM"/>
    </source>
</evidence>
<dbReference type="Gene3D" id="1.10.287.1130">
    <property type="entry name" value="CytochromE C oxidase copper chaperone"/>
    <property type="match status" value="1"/>
</dbReference>
<name>A0ABS8SGA9_DATST</name>
<gene>
    <name evidence="1" type="ORF">HAX54_036594</name>
</gene>
<reference evidence="1 2" key="1">
    <citation type="journal article" date="2021" name="BMC Genomics">
        <title>Datura genome reveals duplications of psychoactive alkaloid biosynthetic genes and high mutation rate following tissue culture.</title>
        <authorList>
            <person name="Rajewski A."/>
            <person name="Carter-House D."/>
            <person name="Stajich J."/>
            <person name="Litt A."/>
        </authorList>
    </citation>
    <scope>NUCLEOTIDE SEQUENCE [LARGE SCALE GENOMIC DNA]</scope>
    <source>
        <strain evidence="1">AR-01</strain>
    </source>
</reference>
<dbReference type="Proteomes" id="UP000823775">
    <property type="component" value="Unassembled WGS sequence"/>
</dbReference>
<dbReference type="PANTHER" id="PTHR37750">
    <property type="entry name" value="COX19-LIKE CHCH FAMILY PROTEIN"/>
    <property type="match status" value="1"/>
</dbReference>
<proteinExistence type="predicted"/>
<dbReference type="PANTHER" id="PTHR37750:SF1">
    <property type="entry name" value="COX19-LIKE CHCH FAMILY PROTEIN"/>
    <property type="match status" value="1"/>
</dbReference>
<dbReference type="InterPro" id="IPR009069">
    <property type="entry name" value="Cys_alpha_HP_mot_SF"/>
</dbReference>
<keyword evidence="2" id="KW-1185">Reference proteome</keyword>
<dbReference type="EMBL" id="JACEIK010000486">
    <property type="protein sequence ID" value="MCD7457940.1"/>
    <property type="molecule type" value="Genomic_DNA"/>
</dbReference>
<evidence type="ECO:0000313" key="2">
    <source>
        <dbReference type="Proteomes" id="UP000823775"/>
    </source>
</evidence>
<protein>
    <recommendedName>
        <fullName evidence="3">CHCH domain-containing protein</fullName>
    </recommendedName>
</protein>
<accession>A0ABS8SGA9</accession>
<evidence type="ECO:0000313" key="1">
    <source>
        <dbReference type="EMBL" id="MCD7457940.1"/>
    </source>
</evidence>